<evidence type="ECO:0000256" key="3">
    <source>
        <dbReference type="ARBA" id="ARBA00006288"/>
    </source>
</evidence>
<keyword evidence="7" id="KW-0560">Oxidoreductase</keyword>
<dbReference type="GO" id="GO:0003997">
    <property type="term" value="F:acyl-CoA oxidase activity"/>
    <property type="evidence" value="ECO:0007669"/>
    <property type="project" value="InterPro"/>
</dbReference>
<dbReference type="Pfam" id="PF01756">
    <property type="entry name" value="ACOX"/>
    <property type="match status" value="1"/>
</dbReference>
<dbReference type="Gene3D" id="1.10.540.10">
    <property type="entry name" value="Acyl-CoA dehydrogenase/oxidase, N-terminal domain"/>
    <property type="match status" value="1"/>
</dbReference>
<dbReference type="SUPFAM" id="SSF56645">
    <property type="entry name" value="Acyl-CoA dehydrogenase NM domain-like"/>
    <property type="match status" value="1"/>
</dbReference>
<name>A0A6A5ZDH6_9PLEO</name>
<dbReference type="InterPro" id="IPR009100">
    <property type="entry name" value="AcylCoA_DH/oxidase_NM_dom_sf"/>
</dbReference>
<dbReference type="PANTHER" id="PTHR10909">
    <property type="entry name" value="ELECTRON TRANSPORT OXIDOREDUCTASE"/>
    <property type="match status" value="1"/>
</dbReference>
<protein>
    <recommendedName>
        <fullName evidence="10">Acyl-coenzyme A oxidase</fullName>
    </recommendedName>
</protein>
<evidence type="ECO:0000256" key="11">
    <source>
        <dbReference type="PIRSR" id="PIRSR000168-1"/>
    </source>
</evidence>
<gene>
    <name evidence="16" type="ORF">BDV96DRAFT_611660</name>
</gene>
<evidence type="ECO:0000256" key="10">
    <source>
        <dbReference type="PIRNR" id="PIRNR000168"/>
    </source>
</evidence>
<feature type="active site" description="Proton acceptor" evidence="11">
    <location>
        <position position="443"/>
    </location>
</feature>
<dbReference type="FunFam" id="2.40.110.10:FF:000003">
    <property type="entry name" value="Acyl-coenzyme A oxidase"/>
    <property type="match status" value="1"/>
</dbReference>
<feature type="domain" description="Acyl-CoA oxidase C-alpha1" evidence="15">
    <location>
        <begin position="309"/>
        <end position="457"/>
    </location>
</feature>
<dbReference type="OrthoDB" id="538336at2759"/>
<feature type="domain" description="Acyl-CoA oxidase C-terminal" evidence="13">
    <location>
        <begin position="513"/>
        <end position="699"/>
    </location>
</feature>
<dbReference type="Pfam" id="PF14749">
    <property type="entry name" value="Acyl-CoA_ox_N"/>
    <property type="match status" value="1"/>
</dbReference>
<keyword evidence="17" id="KW-1185">Reference proteome</keyword>
<comment type="subcellular location">
    <subcellularLocation>
        <location evidence="2">Peroxisome</location>
    </subcellularLocation>
</comment>
<dbReference type="InterPro" id="IPR046373">
    <property type="entry name" value="Acyl-CoA_Oxase/DH_mid-dom_sf"/>
</dbReference>
<dbReference type="Gene3D" id="1.20.140.10">
    <property type="entry name" value="Butyryl-CoA Dehydrogenase, subunit A, domain 3"/>
    <property type="match status" value="2"/>
</dbReference>
<evidence type="ECO:0000256" key="7">
    <source>
        <dbReference type="ARBA" id="ARBA00023002"/>
    </source>
</evidence>
<dbReference type="InterPro" id="IPR055060">
    <property type="entry name" value="ACOX_C_alpha1"/>
</dbReference>
<dbReference type="InterPro" id="IPR036250">
    <property type="entry name" value="AcylCo_DH-like_C"/>
</dbReference>
<evidence type="ECO:0000259" key="13">
    <source>
        <dbReference type="Pfam" id="PF01756"/>
    </source>
</evidence>
<evidence type="ECO:0000313" key="17">
    <source>
        <dbReference type="Proteomes" id="UP000799770"/>
    </source>
</evidence>
<keyword evidence="9" id="KW-0576">Peroxisome</keyword>
<evidence type="ECO:0000256" key="5">
    <source>
        <dbReference type="ARBA" id="ARBA00022827"/>
    </source>
</evidence>
<dbReference type="Proteomes" id="UP000799770">
    <property type="component" value="Unassembled WGS sequence"/>
</dbReference>
<evidence type="ECO:0000256" key="9">
    <source>
        <dbReference type="ARBA" id="ARBA00023140"/>
    </source>
</evidence>
<evidence type="ECO:0000256" key="8">
    <source>
        <dbReference type="ARBA" id="ARBA00023098"/>
    </source>
</evidence>
<dbReference type="SUPFAM" id="SSF47203">
    <property type="entry name" value="Acyl-CoA dehydrogenase C-terminal domain-like"/>
    <property type="match status" value="2"/>
</dbReference>
<dbReference type="GO" id="GO:0005777">
    <property type="term" value="C:peroxisome"/>
    <property type="evidence" value="ECO:0007669"/>
    <property type="project" value="UniProtKB-SubCell"/>
</dbReference>
<dbReference type="InterPro" id="IPR037069">
    <property type="entry name" value="AcylCoA_DH/ox_N_sf"/>
</dbReference>
<accession>A0A6A5ZDH6</accession>
<dbReference type="GO" id="GO:0071949">
    <property type="term" value="F:FAD binding"/>
    <property type="evidence" value="ECO:0007669"/>
    <property type="project" value="InterPro"/>
</dbReference>
<dbReference type="InterPro" id="IPR029320">
    <property type="entry name" value="Acyl-CoA_ox_N"/>
</dbReference>
<dbReference type="EMBL" id="ML977319">
    <property type="protein sequence ID" value="KAF2117114.1"/>
    <property type="molecule type" value="Genomic_DNA"/>
</dbReference>
<feature type="binding site" evidence="12">
    <location>
        <position position="182"/>
    </location>
    <ligand>
        <name>FAD</name>
        <dbReference type="ChEBI" id="CHEBI:57692"/>
    </ligand>
</feature>
<dbReference type="InterPro" id="IPR012258">
    <property type="entry name" value="Acyl-CoA_oxidase"/>
</dbReference>
<dbReference type="GO" id="GO:0055088">
    <property type="term" value="P:lipid homeostasis"/>
    <property type="evidence" value="ECO:0007669"/>
    <property type="project" value="TreeGrafter"/>
</dbReference>
<keyword evidence="8" id="KW-0443">Lipid metabolism</keyword>
<dbReference type="Pfam" id="PF22924">
    <property type="entry name" value="ACOX_C_alpha1"/>
    <property type="match status" value="1"/>
</dbReference>
<dbReference type="GO" id="GO:0033540">
    <property type="term" value="P:fatty acid beta-oxidation using acyl-CoA oxidase"/>
    <property type="evidence" value="ECO:0007669"/>
    <property type="project" value="TreeGrafter"/>
</dbReference>
<keyword evidence="6" id="KW-0276">Fatty acid metabolism</keyword>
<dbReference type="InterPro" id="IPR002655">
    <property type="entry name" value="Acyl-CoA_oxidase_C"/>
</dbReference>
<proteinExistence type="inferred from homology"/>
<evidence type="ECO:0000256" key="2">
    <source>
        <dbReference type="ARBA" id="ARBA00004275"/>
    </source>
</evidence>
<feature type="domain" description="Acyl-coenzyme A oxidase N-terminal" evidence="14">
    <location>
        <begin position="17"/>
        <end position="137"/>
    </location>
</feature>
<evidence type="ECO:0000259" key="14">
    <source>
        <dbReference type="Pfam" id="PF14749"/>
    </source>
</evidence>
<evidence type="ECO:0000256" key="12">
    <source>
        <dbReference type="PIRSR" id="PIRSR000168-2"/>
    </source>
</evidence>
<evidence type="ECO:0000259" key="15">
    <source>
        <dbReference type="Pfam" id="PF22924"/>
    </source>
</evidence>
<keyword evidence="5 10" id="KW-0274">FAD</keyword>
<feature type="binding site" evidence="12">
    <location>
        <position position="143"/>
    </location>
    <ligand>
        <name>FAD</name>
        <dbReference type="ChEBI" id="CHEBI:57692"/>
    </ligand>
</feature>
<evidence type="ECO:0000256" key="4">
    <source>
        <dbReference type="ARBA" id="ARBA00022630"/>
    </source>
</evidence>
<evidence type="ECO:0000256" key="1">
    <source>
        <dbReference type="ARBA" id="ARBA00001974"/>
    </source>
</evidence>
<dbReference type="GO" id="GO:0005504">
    <property type="term" value="F:fatty acid binding"/>
    <property type="evidence" value="ECO:0007669"/>
    <property type="project" value="TreeGrafter"/>
</dbReference>
<dbReference type="FunFam" id="1.20.140.10:FF:000013">
    <property type="entry name" value="Acyl-coenzyme A oxidase"/>
    <property type="match status" value="1"/>
</dbReference>
<dbReference type="AlphaFoldDB" id="A0A6A5ZDH6"/>
<evidence type="ECO:0000256" key="6">
    <source>
        <dbReference type="ARBA" id="ARBA00022832"/>
    </source>
</evidence>
<sequence length="703" mass="78316">MQLMKKARESASFDSFELTGLMHGGRREDVVTQRRAAFERVEKVVGTRDISKLPRCYANLSREDQYEEGLRWGKAAFEDGIKYQHDFFASTTPRYALANSNPFGMNAIMVEPTIEFMASDDEQKAKWLPLTKSGKIVGAYVQTELGHGTFVRGIETSATWDATSDEFIIHSPTISSTKFWPGALGFSCTHIVLVARLLLGSVDHGPHFFIVQVRSLEEGKPIPGIKLGDIGMKMSYNGTCNGFASFDKVRIPRTNMLMGHAKVHRNGNYERTGRPELAYSTLLLVRGIIVRGMVPNVATIMNTDYPLAVGFQLAQSVTIATRYSTVREQGLGPNSLGRTEVAIMSYASQHFRILTLIAKSYAIVFASKAWDRDYEKLREEQDTGDHASLPYFHALTAGLKAWSTQTAADGAEDARKCCGGQGYLMISGLPEIVASVTATATFEGENYVLWQQVGRYLFKCLDHLKQDKPIDSRLAYLATAYQESLDSTIGEFDATASASCSAFGSDFLQRGAQLSIYRHRTTRLTLSVYEKLRSSTKTPIEAWNEHMMSIISAARAHTEYIAVIFFTERVKDLPASTSSALRAVLTRLCSLFALSNIINPQSIDAISFVEDGYFSLAQLDTIRSLVDDLLEQLLPDAVALTDAWDFTDASLCSALGMYDGNVYENLMRWINQLPINKRAWEESEGVYQPGWKKWVEPLLQAKL</sequence>
<dbReference type="Gene3D" id="2.40.110.10">
    <property type="entry name" value="Butyryl-CoA Dehydrogenase, subunit A, domain 2"/>
    <property type="match status" value="1"/>
</dbReference>
<dbReference type="PANTHER" id="PTHR10909:SF250">
    <property type="entry name" value="PEROXISOMAL ACYL-COENZYME A OXIDASE 1"/>
    <property type="match status" value="1"/>
</dbReference>
<evidence type="ECO:0000313" key="16">
    <source>
        <dbReference type="EMBL" id="KAF2117114.1"/>
    </source>
</evidence>
<comment type="similarity">
    <text evidence="3 10">Belongs to the acyl-CoA oxidase family.</text>
</comment>
<dbReference type="PIRSF" id="PIRSF000168">
    <property type="entry name" value="Acyl-CoA_oxidase"/>
    <property type="match status" value="1"/>
</dbReference>
<organism evidence="16 17">
    <name type="scientific">Lophiotrema nucula</name>
    <dbReference type="NCBI Taxonomy" id="690887"/>
    <lineage>
        <taxon>Eukaryota</taxon>
        <taxon>Fungi</taxon>
        <taxon>Dikarya</taxon>
        <taxon>Ascomycota</taxon>
        <taxon>Pezizomycotina</taxon>
        <taxon>Dothideomycetes</taxon>
        <taxon>Pleosporomycetidae</taxon>
        <taxon>Pleosporales</taxon>
        <taxon>Lophiotremataceae</taxon>
        <taxon>Lophiotrema</taxon>
    </lineage>
</organism>
<keyword evidence="4 10" id="KW-0285">Flavoprotein</keyword>
<reference evidence="16" key="1">
    <citation type="journal article" date="2020" name="Stud. Mycol.">
        <title>101 Dothideomycetes genomes: a test case for predicting lifestyles and emergence of pathogens.</title>
        <authorList>
            <person name="Haridas S."/>
            <person name="Albert R."/>
            <person name="Binder M."/>
            <person name="Bloem J."/>
            <person name="Labutti K."/>
            <person name="Salamov A."/>
            <person name="Andreopoulos B."/>
            <person name="Baker S."/>
            <person name="Barry K."/>
            <person name="Bills G."/>
            <person name="Bluhm B."/>
            <person name="Cannon C."/>
            <person name="Castanera R."/>
            <person name="Culley D."/>
            <person name="Daum C."/>
            <person name="Ezra D."/>
            <person name="Gonzalez J."/>
            <person name="Henrissat B."/>
            <person name="Kuo A."/>
            <person name="Liang C."/>
            <person name="Lipzen A."/>
            <person name="Lutzoni F."/>
            <person name="Magnuson J."/>
            <person name="Mondo S."/>
            <person name="Nolan M."/>
            <person name="Ohm R."/>
            <person name="Pangilinan J."/>
            <person name="Park H.-J."/>
            <person name="Ramirez L."/>
            <person name="Alfaro M."/>
            <person name="Sun H."/>
            <person name="Tritt A."/>
            <person name="Yoshinaga Y."/>
            <person name="Zwiers L.-H."/>
            <person name="Turgeon B."/>
            <person name="Goodwin S."/>
            <person name="Spatafora J."/>
            <person name="Crous P."/>
            <person name="Grigoriev I."/>
        </authorList>
    </citation>
    <scope>NUCLEOTIDE SEQUENCE</scope>
    <source>
        <strain evidence="16">CBS 627.86</strain>
    </source>
</reference>
<comment type="cofactor">
    <cofactor evidence="1">
        <name>FAD</name>
        <dbReference type="ChEBI" id="CHEBI:57692"/>
    </cofactor>
</comment>